<name>A0ABT9UZK3_9BACL</name>
<reference evidence="1 2" key="1">
    <citation type="submission" date="2023-07" db="EMBL/GenBank/DDBJ databases">
        <title>Genomic Encyclopedia of Type Strains, Phase IV (KMG-IV): sequencing the most valuable type-strain genomes for metagenomic binning, comparative biology and taxonomic classification.</title>
        <authorList>
            <person name="Goeker M."/>
        </authorList>
    </citation>
    <scope>NUCLEOTIDE SEQUENCE [LARGE SCALE GENOMIC DNA]</scope>
    <source>
        <strain evidence="1 2">DSM 23948</strain>
    </source>
</reference>
<dbReference type="Proteomes" id="UP001231362">
    <property type="component" value="Unassembled WGS sequence"/>
</dbReference>
<dbReference type="EMBL" id="JAUSTU010000001">
    <property type="protein sequence ID" value="MDQ0154080.1"/>
    <property type="molecule type" value="Genomic_DNA"/>
</dbReference>
<comment type="caution">
    <text evidence="1">The sequence shown here is derived from an EMBL/GenBank/DDBJ whole genome shotgun (WGS) entry which is preliminary data.</text>
</comment>
<keyword evidence="2" id="KW-1185">Reference proteome</keyword>
<evidence type="ECO:0000313" key="2">
    <source>
        <dbReference type="Proteomes" id="UP001231362"/>
    </source>
</evidence>
<sequence>MKKKEPPKDLANVEFGNELGDLNASKIFEIPEANRKESQGKKKSK</sequence>
<accession>A0ABT9UZK3</accession>
<organism evidence="1 2">
    <name type="scientific">Anoxybacillus andreesenii</name>
    <dbReference type="NCBI Taxonomy" id="1325932"/>
    <lineage>
        <taxon>Bacteria</taxon>
        <taxon>Bacillati</taxon>
        <taxon>Bacillota</taxon>
        <taxon>Bacilli</taxon>
        <taxon>Bacillales</taxon>
        <taxon>Anoxybacillaceae</taxon>
        <taxon>Anoxybacillus</taxon>
    </lineage>
</organism>
<protein>
    <submittedName>
        <fullName evidence="1">Uncharacterized protein YdgA (DUF945 family)</fullName>
    </submittedName>
</protein>
<evidence type="ECO:0000313" key="1">
    <source>
        <dbReference type="EMBL" id="MDQ0154080.1"/>
    </source>
</evidence>
<proteinExistence type="predicted"/>
<dbReference type="RefSeq" id="WP_307148695.1">
    <property type="nucleotide sequence ID" value="NZ_JAUSTU010000001.1"/>
</dbReference>
<gene>
    <name evidence="1" type="ORF">J2S07_000378</name>
</gene>